<name>A0AAN7KZ17_9MYRT</name>
<organism evidence="6 7">
    <name type="scientific">Trapa incisa</name>
    <dbReference type="NCBI Taxonomy" id="236973"/>
    <lineage>
        <taxon>Eukaryota</taxon>
        <taxon>Viridiplantae</taxon>
        <taxon>Streptophyta</taxon>
        <taxon>Embryophyta</taxon>
        <taxon>Tracheophyta</taxon>
        <taxon>Spermatophyta</taxon>
        <taxon>Magnoliopsida</taxon>
        <taxon>eudicotyledons</taxon>
        <taxon>Gunneridae</taxon>
        <taxon>Pentapetalae</taxon>
        <taxon>rosids</taxon>
        <taxon>malvids</taxon>
        <taxon>Myrtales</taxon>
        <taxon>Lythraceae</taxon>
        <taxon>Trapa</taxon>
    </lineage>
</organism>
<sequence>MLDASSFIQRGVSTIWAHISISATAHLMAVRGQIGVHGQLHDVMFLSNDAGFPGEERIFVFNGDYVDRGAWVLETFLLLLAWKVFMPDRLYLLRGNHESKYCTSVYGFEKEVTKYGGKGKQVYRKCFMCFEGLHLASIIGERDFGLFRGIPITSSRRSKGKKNSWLIIRSHEGSDAREKRPGLAGMDHGYTIDHVVELGNSSLSLVLQTILSFRQWKKGTTTKGHTLSWNLPILITWSFTVL</sequence>
<keyword evidence="7" id="KW-1185">Reference proteome</keyword>
<dbReference type="InterPro" id="IPR004843">
    <property type="entry name" value="Calcineurin-like_PHP"/>
</dbReference>
<evidence type="ECO:0000259" key="5">
    <source>
        <dbReference type="PROSITE" id="PS00125"/>
    </source>
</evidence>
<dbReference type="InterPro" id="IPR029052">
    <property type="entry name" value="Metallo-depent_PP-like"/>
</dbReference>
<protein>
    <recommendedName>
        <fullName evidence="4">Serine/threonine-protein phosphatase</fullName>
        <ecNumber evidence="4">3.1.3.16</ecNumber>
    </recommendedName>
</protein>
<comment type="cofactor">
    <cofactor evidence="1">
        <name>Mn(2+)</name>
        <dbReference type="ChEBI" id="CHEBI:29035"/>
    </cofactor>
</comment>
<comment type="similarity">
    <text evidence="4">Belongs to the PPP phosphatase family.</text>
</comment>
<dbReference type="PANTHER" id="PTHR45668:SF9">
    <property type="entry name" value="SERINE_THREONINE-PROTEIN PHOSPHATASE 7"/>
    <property type="match status" value="1"/>
</dbReference>
<dbReference type="PRINTS" id="PR00114">
    <property type="entry name" value="STPHPHTASE"/>
</dbReference>
<keyword evidence="2" id="KW-0479">Metal-binding</keyword>
<evidence type="ECO:0000256" key="4">
    <source>
        <dbReference type="RuleBase" id="RU004273"/>
    </source>
</evidence>
<keyword evidence="4" id="KW-0378">Hydrolase</keyword>
<evidence type="ECO:0000256" key="3">
    <source>
        <dbReference type="ARBA" id="ARBA00023211"/>
    </source>
</evidence>
<dbReference type="PANTHER" id="PTHR45668">
    <property type="entry name" value="SERINE/THREONINE-PROTEIN PHOSPHATASE 5-RELATED"/>
    <property type="match status" value="1"/>
</dbReference>
<reference evidence="6 7" key="1">
    <citation type="journal article" date="2023" name="Hortic Res">
        <title>Pangenome of water caltrop reveals structural variations and asymmetric subgenome divergence after allopolyploidization.</title>
        <authorList>
            <person name="Zhang X."/>
            <person name="Chen Y."/>
            <person name="Wang L."/>
            <person name="Yuan Y."/>
            <person name="Fang M."/>
            <person name="Shi L."/>
            <person name="Lu R."/>
            <person name="Comes H.P."/>
            <person name="Ma Y."/>
            <person name="Chen Y."/>
            <person name="Huang G."/>
            <person name="Zhou Y."/>
            <person name="Zheng Z."/>
            <person name="Qiu Y."/>
        </authorList>
    </citation>
    <scope>NUCLEOTIDE SEQUENCE [LARGE SCALE GENOMIC DNA]</scope>
    <source>
        <tissue evidence="6">Roots</tissue>
    </source>
</reference>
<dbReference type="EMBL" id="JAXIOK010000004">
    <property type="protein sequence ID" value="KAK4774089.1"/>
    <property type="molecule type" value="Genomic_DNA"/>
</dbReference>
<dbReference type="SMART" id="SM00156">
    <property type="entry name" value="PP2Ac"/>
    <property type="match status" value="1"/>
</dbReference>
<dbReference type="AlphaFoldDB" id="A0AAN7KZ17"/>
<dbReference type="Pfam" id="PF00149">
    <property type="entry name" value="Metallophos"/>
    <property type="match status" value="1"/>
</dbReference>
<evidence type="ECO:0000256" key="2">
    <source>
        <dbReference type="ARBA" id="ARBA00022723"/>
    </source>
</evidence>
<evidence type="ECO:0000256" key="1">
    <source>
        <dbReference type="ARBA" id="ARBA00001936"/>
    </source>
</evidence>
<dbReference type="Proteomes" id="UP001345219">
    <property type="component" value="Chromosome 22"/>
</dbReference>
<feature type="domain" description="Serine/threonine specific protein phosphatases" evidence="5">
    <location>
        <begin position="93"/>
        <end position="98"/>
    </location>
</feature>
<dbReference type="PROSITE" id="PS00125">
    <property type="entry name" value="SER_THR_PHOSPHATASE"/>
    <property type="match status" value="1"/>
</dbReference>
<dbReference type="InterPro" id="IPR051134">
    <property type="entry name" value="PPP_phosphatase"/>
</dbReference>
<dbReference type="EC" id="3.1.3.16" evidence="4"/>
<dbReference type="Gene3D" id="3.60.21.10">
    <property type="match status" value="1"/>
</dbReference>
<evidence type="ECO:0000313" key="6">
    <source>
        <dbReference type="EMBL" id="KAK4774089.1"/>
    </source>
</evidence>
<dbReference type="GO" id="GO:0004722">
    <property type="term" value="F:protein serine/threonine phosphatase activity"/>
    <property type="evidence" value="ECO:0007669"/>
    <property type="project" value="UniProtKB-EC"/>
</dbReference>
<comment type="caution">
    <text evidence="6">The sequence shown here is derived from an EMBL/GenBank/DDBJ whole genome shotgun (WGS) entry which is preliminary data.</text>
</comment>
<dbReference type="InterPro" id="IPR006186">
    <property type="entry name" value="Ser/Thr-sp_prot-phosphatase"/>
</dbReference>
<evidence type="ECO:0000313" key="7">
    <source>
        <dbReference type="Proteomes" id="UP001345219"/>
    </source>
</evidence>
<dbReference type="GO" id="GO:0046872">
    <property type="term" value="F:metal ion binding"/>
    <property type="evidence" value="ECO:0007669"/>
    <property type="project" value="UniProtKB-KW"/>
</dbReference>
<proteinExistence type="inferred from homology"/>
<keyword evidence="3" id="KW-0464">Manganese</keyword>
<accession>A0AAN7KZ17</accession>
<comment type="catalytic activity">
    <reaction evidence="4">
        <text>O-phospho-L-threonyl-[protein] + H2O = L-threonyl-[protein] + phosphate</text>
        <dbReference type="Rhea" id="RHEA:47004"/>
        <dbReference type="Rhea" id="RHEA-COMP:11060"/>
        <dbReference type="Rhea" id="RHEA-COMP:11605"/>
        <dbReference type="ChEBI" id="CHEBI:15377"/>
        <dbReference type="ChEBI" id="CHEBI:30013"/>
        <dbReference type="ChEBI" id="CHEBI:43474"/>
        <dbReference type="ChEBI" id="CHEBI:61977"/>
        <dbReference type="EC" id="3.1.3.16"/>
    </reaction>
</comment>
<gene>
    <name evidence="6" type="ORF">SAY87_029108</name>
</gene>
<dbReference type="SUPFAM" id="SSF56300">
    <property type="entry name" value="Metallo-dependent phosphatases"/>
    <property type="match status" value="1"/>
</dbReference>